<protein>
    <submittedName>
        <fullName evidence="2">Uncharacterized protein</fullName>
    </submittedName>
</protein>
<dbReference type="Proteomes" id="UP001141327">
    <property type="component" value="Unassembled WGS sequence"/>
</dbReference>
<sequence length="85" mass="9767">MCAGRTGDTSIYVQFSGKRKGERKDRYDSYQIRSGRVQQLILKVIIENQFICVEPPFKQPKPKKSERSLGGGSHPRPVWSIPYQL</sequence>
<organism evidence="2 3">
    <name type="scientific">Paratrimastix pyriformis</name>
    <dbReference type="NCBI Taxonomy" id="342808"/>
    <lineage>
        <taxon>Eukaryota</taxon>
        <taxon>Metamonada</taxon>
        <taxon>Preaxostyla</taxon>
        <taxon>Paratrimastigidae</taxon>
        <taxon>Paratrimastix</taxon>
    </lineage>
</organism>
<gene>
    <name evidence="2" type="ORF">PAPYR_8606</name>
</gene>
<feature type="region of interest" description="Disordered" evidence="1">
    <location>
        <begin position="56"/>
        <end position="85"/>
    </location>
</feature>
<name>A0ABQ8UAA7_9EUKA</name>
<proteinExistence type="predicted"/>
<evidence type="ECO:0000256" key="1">
    <source>
        <dbReference type="SAM" id="MobiDB-lite"/>
    </source>
</evidence>
<comment type="caution">
    <text evidence="2">The sequence shown here is derived from an EMBL/GenBank/DDBJ whole genome shotgun (WGS) entry which is preliminary data.</text>
</comment>
<reference evidence="2" key="1">
    <citation type="journal article" date="2022" name="bioRxiv">
        <title>Genomics of Preaxostyla Flagellates Illuminates Evolutionary Transitions and the Path Towards Mitochondrial Loss.</title>
        <authorList>
            <person name="Novak L.V.F."/>
            <person name="Treitli S.C."/>
            <person name="Pyrih J."/>
            <person name="Halakuc P."/>
            <person name="Pipaliya S.V."/>
            <person name="Vacek V."/>
            <person name="Brzon O."/>
            <person name="Soukal P."/>
            <person name="Eme L."/>
            <person name="Dacks J.B."/>
            <person name="Karnkowska A."/>
            <person name="Elias M."/>
            <person name="Hampl V."/>
        </authorList>
    </citation>
    <scope>NUCLEOTIDE SEQUENCE</scope>
    <source>
        <strain evidence="2">RCP-MX</strain>
    </source>
</reference>
<evidence type="ECO:0000313" key="2">
    <source>
        <dbReference type="EMBL" id="KAJ4456239.1"/>
    </source>
</evidence>
<keyword evidence="3" id="KW-1185">Reference proteome</keyword>
<evidence type="ECO:0000313" key="3">
    <source>
        <dbReference type="Proteomes" id="UP001141327"/>
    </source>
</evidence>
<accession>A0ABQ8UAA7</accession>
<dbReference type="EMBL" id="JAPMOS010000077">
    <property type="protein sequence ID" value="KAJ4456239.1"/>
    <property type="molecule type" value="Genomic_DNA"/>
</dbReference>